<comment type="similarity">
    <text evidence="2">Belongs to the FMP52 family.</text>
</comment>
<name>A0A511KPP2_RHOTO</name>
<evidence type="ECO:0000313" key="3">
    <source>
        <dbReference type="EMBL" id="GEM12342.1"/>
    </source>
</evidence>
<dbReference type="OrthoDB" id="430436at2759"/>
<comment type="caution">
    <text evidence="3">The sequence shown here is derived from an EMBL/GenBank/DDBJ whole genome shotgun (WGS) entry which is preliminary data.</text>
</comment>
<dbReference type="PANTHER" id="PTHR14097:SF7">
    <property type="entry name" value="OXIDOREDUCTASE HTATIP2"/>
    <property type="match status" value="1"/>
</dbReference>
<gene>
    <name evidence="3" type="ORF">Rt10032_c20g6359</name>
</gene>
<dbReference type="GO" id="GO:0051170">
    <property type="term" value="P:import into nucleus"/>
    <property type="evidence" value="ECO:0007669"/>
    <property type="project" value="TreeGrafter"/>
</dbReference>
<sequence>MTSQHRLLLLGATGETGKQALSAALSDSRVSHVLTFGRRAPTLDTSTPGSTKVTHSSLDFDALLKEGQAGGPETTKLRDAQADSVLIALGTTRASAGSAEAFERIDREYVLSAAKAARREDKPDQRVVYVSSTSANSSAWFLYPRSKGLTEEGLASLGYASTTIFRPGLLVAPGGRGEQRFAESLAVKTIPHLPFGKSSLWIGTDTLGRSLVDAAVGSPAVKEYGKEEVLKGHKVWAVSNADALKLAEAGK</sequence>
<evidence type="ECO:0000256" key="2">
    <source>
        <dbReference type="ARBA" id="ARBA00006617"/>
    </source>
</evidence>
<dbReference type="EMBL" id="BJWK01000020">
    <property type="protein sequence ID" value="GEM12342.1"/>
    <property type="molecule type" value="Genomic_DNA"/>
</dbReference>
<dbReference type="Proteomes" id="UP000321518">
    <property type="component" value="Unassembled WGS sequence"/>
</dbReference>
<dbReference type="AlphaFoldDB" id="A0A511KPP2"/>
<dbReference type="SUPFAM" id="SSF51735">
    <property type="entry name" value="NAD(P)-binding Rossmann-fold domains"/>
    <property type="match status" value="1"/>
</dbReference>
<organism evidence="3 4">
    <name type="scientific">Rhodotorula toruloides</name>
    <name type="common">Yeast</name>
    <name type="synonym">Rhodosporidium toruloides</name>
    <dbReference type="NCBI Taxonomy" id="5286"/>
    <lineage>
        <taxon>Eukaryota</taxon>
        <taxon>Fungi</taxon>
        <taxon>Dikarya</taxon>
        <taxon>Basidiomycota</taxon>
        <taxon>Pucciniomycotina</taxon>
        <taxon>Microbotryomycetes</taxon>
        <taxon>Sporidiobolales</taxon>
        <taxon>Sporidiobolaceae</taxon>
        <taxon>Rhodotorula</taxon>
    </lineage>
</organism>
<dbReference type="PANTHER" id="PTHR14097">
    <property type="entry name" value="OXIDOREDUCTASE HTATIP2"/>
    <property type="match status" value="1"/>
</dbReference>
<comment type="subcellular location">
    <subcellularLocation>
        <location evidence="1">Mitochondrion outer membrane</location>
        <topology evidence="1">Peripheral membrane protein</topology>
    </subcellularLocation>
</comment>
<dbReference type="InterPro" id="IPR036291">
    <property type="entry name" value="NAD(P)-bd_dom_sf"/>
</dbReference>
<dbReference type="GO" id="GO:0005741">
    <property type="term" value="C:mitochondrial outer membrane"/>
    <property type="evidence" value="ECO:0007669"/>
    <property type="project" value="UniProtKB-SubCell"/>
</dbReference>
<proteinExistence type="inferred from homology"/>
<protein>
    <submittedName>
        <fullName evidence="3">Nucleoside-diphosphate-sugar epimerases-like protein</fullName>
    </submittedName>
</protein>
<reference evidence="3 4" key="1">
    <citation type="submission" date="2019-07" db="EMBL/GenBank/DDBJ databases">
        <title>Rhodotorula toruloides NBRC10032 genome sequencing.</title>
        <authorList>
            <person name="Shida Y."/>
            <person name="Takaku H."/>
            <person name="Ogasawara W."/>
            <person name="Mori K."/>
        </authorList>
    </citation>
    <scope>NUCLEOTIDE SEQUENCE [LARGE SCALE GENOMIC DNA]</scope>
    <source>
        <strain evidence="3 4">NBRC10032</strain>
    </source>
</reference>
<accession>A0A511KPP2</accession>
<evidence type="ECO:0000313" key="4">
    <source>
        <dbReference type="Proteomes" id="UP000321518"/>
    </source>
</evidence>
<evidence type="ECO:0000256" key="1">
    <source>
        <dbReference type="ARBA" id="ARBA00004450"/>
    </source>
</evidence>
<dbReference type="Gene3D" id="3.40.50.720">
    <property type="entry name" value="NAD(P)-binding Rossmann-like Domain"/>
    <property type="match status" value="1"/>
</dbReference>